<comment type="caution">
    <text evidence="3">The sequence shown here is derived from an EMBL/GenBank/DDBJ whole genome shotgun (WGS) entry which is preliminary data.</text>
</comment>
<name>A0A5B7CU98_PORTR</name>
<feature type="chain" id="PRO_5022732787" evidence="2">
    <location>
        <begin position="19"/>
        <end position="95"/>
    </location>
</feature>
<feature type="signal peptide" evidence="2">
    <location>
        <begin position="1"/>
        <end position="18"/>
    </location>
</feature>
<dbReference type="Proteomes" id="UP000324222">
    <property type="component" value="Unassembled WGS sequence"/>
</dbReference>
<protein>
    <submittedName>
        <fullName evidence="3">Uncharacterized protein</fullName>
    </submittedName>
</protein>
<gene>
    <name evidence="3" type="ORF">E2C01_005737</name>
</gene>
<proteinExistence type="predicted"/>
<evidence type="ECO:0000313" key="4">
    <source>
        <dbReference type="Proteomes" id="UP000324222"/>
    </source>
</evidence>
<evidence type="ECO:0000256" key="1">
    <source>
        <dbReference type="SAM" id="MobiDB-lite"/>
    </source>
</evidence>
<feature type="compositionally biased region" description="Basic and acidic residues" evidence="1">
    <location>
        <begin position="82"/>
        <end position="95"/>
    </location>
</feature>
<evidence type="ECO:0000256" key="2">
    <source>
        <dbReference type="SAM" id="SignalP"/>
    </source>
</evidence>
<keyword evidence="4" id="KW-1185">Reference proteome</keyword>
<accession>A0A5B7CU98</accession>
<dbReference type="EMBL" id="VSRR010000253">
    <property type="protein sequence ID" value="MPC13019.1"/>
    <property type="molecule type" value="Genomic_DNA"/>
</dbReference>
<dbReference type="AlphaFoldDB" id="A0A5B7CU98"/>
<keyword evidence="2" id="KW-0732">Signal</keyword>
<evidence type="ECO:0000313" key="3">
    <source>
        <dbReference type="EMBL" id="MPC13019.1"/>
    </source>
</evidence>
<sequence>MGGKFYVLKSLVSVWVLAAPHTLHTATREGMPDSHVVFLVKIPLNLLLPPGSYISVSGSTVFGKRVLPDAVARDGEEEEREAEGKRRMCRVEGKM</sequence>
<feature type="region of interest" description="Disordered" evidence="1">
    <location>
        <begin position="72"/>
        <end position="95"/>
    </location>
</feature>
<reference evidence="3 4" key="1">
    <citation type="submission" date="2019-05" db="EMBL/GenBank/DDBJ databases">
        <title>Another draft genome of Portunus trituberculatus and its Hox gene families provides insights of decapod evolution.</title>
        <authorList>
            <person name="Jeong J.-H."/>
            <person name="Song I."/>
            <person name="Kim S."/>
            <person name="Choi T."/>
            <person name="Kim D."/>
            <person name="Ryu S."/>
            <person name="Kim W."/>
        </authorList>
    </citation>
    <scope>NUCLEOTIDE SEQUENCE [LARGE SCALE GENOMIC DNA]</scope>
    <source>
        <tissue evidence="3">Muscle</tissue>
    </source>
</reference>
<organism evidence="3 4">
    <name type="scientific">Portunus trituberculatus</name>
    <name type="common">Swimming crab</name>
    <name type="synonym">Neptunus trituberculatus</name>
    <dbReference type="NCBI Taxonomy" id="210409"/>
    <lineage>
        <taxon>Eukaryota</taxon>
        <taxon>Metazoa</taxon>
        <taxon>Ecdysozoa</taxon>
        <taxon>Arthropoda</taxon>
        <taxon>Crustacea</taxon>
        <taxon>Multicrustacea</taxon>
        <taxon>Malacostraca</taxon>
        <taxon>Eumalacostraca</taxon>
        <taxon>Eucarida</taxon>
        <taxon>Decapoda</taxon>
        <taxon>Pleocyemata</taxon>
        <taxon>Brachyura</taxon>
        <taxon>Eubrachyura</taxon>
        <taxon>Portunoidea</taxon>
        <taxon>Portunidae</taxon>
        <taxon>Portuninae</taxon>
        <taxon>Portunus</taxon>
    </lineage>
</organism>